<evidence type="ECO:0000259" key="2">
    <source>
        <dbReference type="Pfam" id="PF07859"/>
    </source>
</evidence>
<keyword evidence="1 3" id="KW-0378">Hydrolase</keyword>
<reference evidence="4" key="1">
    <citation type="submission" date="2023-07" db="EMBL/GenBank/DDBJ databases">
        <authorList>
            <person name="Deng Y."/>
            <person name="Zhang Y.-Q."/>
        </authorList>
    </citation>
    <scope>NUCLEOTIDE SEQUENCE [LARGE SCALE GENOMIC DNA]</scope>
    <source>
        <strain evidence="4">CPCC 205710</strain>
    </source>
</reference>
<name>A0ABT2MKH8_9MYCO</name>
<feature type="domain" description="Alpha/beta hydrolase fold-3" evidence="2">
    <location>
        <begin position="88"/>
        <end position="297"/>
    </location>
</feature>
<dbReference type="InterPro" id="IPR029058">
    <property type="entry name" value="AB_hydrolase_fold"/>
</dbReference>
<gene>
    <name evidence="3" type="ORF">N4S67_26235</name>
</gene>
<accession>A0ABT2MKH8</accession>
<evidence type="ECO:0000313" key="3">
    <source>
        <dbReference type="EMBL" id="MCT7661900.1"/>
    </source>
</evidence>
<keyword evidence="4" id="KW-1185">Reference proteome</keyword>
<dbReference type="Proteomes" id="UP001206639">
    <property type="component" value="Unassembled WGS sequence"/>
</dbReference>
<dbReference type="PANTHER" id="PTHR48081">
    <property type="entry name" value="AB HYDROLASE SUPERFAMILY PROTEIN C4A8.06C"/>
    <property type="match status" value="1"/>
</dbReference>
<organism evidence="3 4">
    <name type="scientific">Mycobacterium deserti</name>
    <dbReference type="NCBI Taxonomy" id="2978347"/>
    <lineage>
        <taxon>Bacteria</taxon>
        <taxon>Bacillati</taxon>
        <taxon>Actinomycetota</taxon>
        <taxon>Actinomycetes</taxon>
        <taxon>Mycobacteriales</taxon>
        <taxon>Mycobacteriaceae</taxon>
        <taxon>Mycobacterium</taxon>
    </lineage>
</organism>
<sequence length="320" mass="34604">MALEIDAQVLAAMAPLMRALGEAETPPIGDVDSRRRDGHRMFDYVAGTWPPIDGVDMQQHALTAPDGATIDLRWYHRPQDRQSGSAALYLHGGGMIFGLEHVGALYDLAVREYVATSSVPMLVVDYRIAPEHPHPTPVEDCYAALVWLAANAQRLGVDPARIAVMGDSAGGGLAAAVSLLARDRGGPPVAQQILIYPMLDDRTRTPDPQVMPFLTWTYDDNITGWGALLGDSTSGATVSPYAAPARADDLTGLPPAYIDVGDLDIFRDEDVTYARRLSDAGVPTELHLHPGCPHAFEALAREADVSRRAIADRVRRLRAL</sequence>
<dbReference type="InterPro" id="IPR013094">
    <property type="entry name" value="AB_hydrolase_3"/>
</dbReference>
<dbReference type="Gene3D" id="3.40.50.1820">
    <property type="entry name" value="alpha/beta hydrolase"/>
    <property type="match status" value="1"/>
</dbReference>
<dbReference type="Pfam" id="PF07859">
    <property type="entry name" value="Abhydrolase_3"/>
    <property type="match status" value="1"/>
</dbReference>
<dbReference type="GO" id="GO:0016787">
    <property type="term" value="F:hydrolase activity"/>
    <property type="evidence" value="ECO:0007669"/>
    <property type="project" value="UniProtKB-KW"/>
</dbReference>
<dbReference type="InterPro" id="IPR050300">
    <property type="entry name" value="GDXG_lipolytic_enzyme"/>
</dbReference>
<dbReference type="PANTHER" id="PTHR48081:SF8">
    <property type="entry name" value="ALPHA_BETA HYDROLASE FOLD-3 DOMAIN-CONTAINING PROTEIN-RELATED"/>
    <property type="match status" value="1"/>
</dbReference>
<evidence type="ECO:0000256" key="1">
    <source>
        <dbReference type="ARBA" id="ARBA00022801"/>
    </source>
</evidence>
<comment type="caution">
    <text evidence="3">The sequence shown here is derived from an EMBL/GenBank/DDBJ whole genome shotgun (WGS) entry which is preliminary data.</text>
</comment>
<protein>
    <submittedName>
        <fullName evidence="3">Alpha/beta hydrolase</fullName>
    </submittedName>
</protein>
<proteinExistence type="predicted"/>
<dbReference type="RefSeq" id="WP_260995972.1">
    <property type="nucleotide sequence ID" value="NZ_JAODWD010000007.1"/>
</dbReference>
<dbReference type="SUPFAM" id="SSF53474">
    <property type="entry name" value="alpha/beta-Hydrolases"/>
    <property type="match status" value="1"/>
</dbReference>
<evidence type="ECO:0000313" key="4">
    <source>
        <dbReference type="Proteomes" id="UP001206639"/>
    </source>
</evidence>
<dbReference type="EMBL" id="JAODWD010000007">
    <property type="protein sequence ID" value="MCT7661900.1"/>
    <property type="molecule type" value="Genomic_DNA"/>
</dbReference>